<evidence type="ECO:0000313" key="6">
    <source>
        <dbReference type="EMBL" id="QKM60781.1"/>
    </source>
</evidence>
<keyword evidence="7" id="KW-1185">Reference proteome</keyword>
<dbReference type="Pfam" id="PF22780">
    <property type="entry name" value="HI0933_like_1st"/>
    <property type="match status" value="1"/>
</dbReference>
<organism evidence="6 7">
    <name type="scientific">Polynucleobacter arcticus</name>
    <dbReference type="NCBI Taxonomy" id="1743165"/>
    <lineage>
        <taxon>Bacteria</taxon>
        <taxon>Pseudomonadati</taxon>
        <taxon>Pseudomonadota</taxon>
        <taxon>Betaproteobacteria</taxon>
        <taxon>Burkholderiales</taxon>
        <taxon>Burkholderiaceae</taxon>
        <taxon>Polynucleobacter</taxon>
    </lineage>
</organism>
<dbReference type="PANTHER" id="PTHR42887:SF2">
    <property type="entry name" value="OS12G0638800 PROTEIN"/>
    <property type="match status" value="1"/>
</dbReference>
<comment type="cofactor">
    <cofactor evidence="1">
        <name>FAD</name>
        <dbReference type="ChEBI" id="CHEBI:57692"/>
    </cofactor>
</comment>
<dbReference type="Gene3D" id="1.10.8.260">
    <property type="entry name" value="HI0933 insert domain-like"/>
    <property type="match status" value="1"/>
</dbReference>
<protein>
    <submittedName>
        <fullName evidence="6">Aminoacetone oxidase family FAD-binding enzyme</fullName>
    </submittedName>
</protein>
<dbReference type="InterPro" id="IPR036188">
    <property type="entry name" value="FAD/NAD-bd_sf"/>
</dbReference>
<evidence type="ECO:0000313" key="7">
    <source>
        <dbReference type="Proteomes" id="UP000501090"/>
    </source>
</evidence>
<dbReference type="AlphaFoldDB" id="A0A6M9PK33"/>
<dbReference type="PRINTS" id="PR00411">
    <property type="entry name" value="PNDRDTASEI"/>
</dbReference>
<reference evidence="6 7" key="1">
    <citation type="submission" date="2018-04" db="EMBL/GenBank/DDBJ databases">
        <title>Polynucleobacter sp. UK-Long2-W17 genome.</title>
        <authorList>
            <person name="Hahn M.W."/>
        </authorList>
    </citation>
    <scope>NUCLEOTIDE SEQUENCE [LARGE SCALE GENOMIC DNA]</scope>
    <source>
        <strain evidence="6 7">UK-Long2-W17</strain>
    </source>
</reference>
<dbReference type="Gene3D" id="3.50.50.60">
    <property type="entry name" value="FAD/NAD(P)-binding domain"/>
    <property type="match status" value="1"/>
</dbReference>
<sequence>MSKTWDAIVIGGGAAGLFCAGVAGQLGKKVLVIDHADILCEKIRISGGGRCNFTNLHSSPANFLSLNSHFVKSALARYPAKEFIKLVQSYRIAYHEKHQGQLFCDDSAKQIIEMLLQECAKGNVDIRYPVTANSISNQGGEWLVTTSTGTERAKSLVMATGGLPVPAIGATAYSLDIAKQFGLKIIDPRPALVPLSFTSGEFDNLTELSGLSLPVRIAAGSKGHRYGASRFNEDLLLTHKGLSGPGVLQASSYWIEGEAIHIDWLGAVEANGRFSCDELFNNEDNRLKLTENILASVMPLRLAKAFAEQKNLLGKKWAEVSKKDRQALKELITNWSVKPAGTLGWKKAEVMLGGVDTKELDSQTMMARNHPGLFFIGECVDVTGHLGGHNFQWAWASGFACAQSL</sequence>
<keyword evidence="3" id="KW-0274">FAD</keyword>
<dbReference type="InterPro" id="IPR055178">
    <property type="entry name" value="RsdA/BaiN/AoA(So)-like_dom"/>
</dbReference>
<dbReference type="InterPro" id="IPR057661">
    <property type="entry name" value="RsdA/BaiN/AoA(So)_Rossmann"/>
</dbReference>
<feature type="domain" description="RsdA/BaiN/AoA(So)-like Rossmann fold-like" evidence="4">
    <location>
        <begin position="6"/>
        <end position="403"/>
    </location>
</feature>
<gene>
    <name evidence="6" type="ORF">DN92_06895</name>
</gene>
<evidence type="ECO:0000256" key="2">
    <source>
        <dbReference type="ARBA" id="ARBA00022630"/>
    </source>
</evidence>
<accession>A0A6M9PK33</accession>
<feature type="domain" description="RsdA/BaiN/AoA(So)-like insert" evidence="5">
    <location>
        <begin position="189"/>
        <end position="350"/>
    </location>
</feature>
<dbReference type="SUPFAM" id="SSF160996">
    <property type="entry name" value="HI0933 insert domain-like"/>
    <property type="match status" value="1"/>
</dbReference>
<dbReference type="PANTHER" id="PTHR42887">
    <property type="entry name" value="OS12G0638800 PROTEIN"/>
    <property type="match status" value="1"/>
</dbReference>
<name>A0A6M9PK33_9BURK</name>
<dbReference type="PRINTS" id="PR00368">
    <property type="entry name" value="FADPNR"/>
</dbReference>
<dbReference type="EMBL" id="CP028940">
    <property type="protein sequence ID" value="QKM60781.1"/>
    <property type="molecule type" value="Genomic_DNA"/>
</dbReference>
<evidence type="ECO:0000259" key="4">
    <source>
        <dbReference type="Pfam" id="PF03486"/>
    </source>
</evidence>
<dbReference type="InterPro" id="IPR004792">
    <property type="entry name" value="BaiN-like"/>
</dbReference>
<dbReference type="Proteomes" id="UP000501090">
    <property type="component" value="Chromosome"/>
</dbReference>
<evidence type="ECO:0000256" key="1">
    <source>
        <dbReference type="ARBA" id="ARBA00001974"/>
    </source>
</evidence>
<dbReference type="SUPFAM" id="SSF51905">
    <property type="entry name" value="FAD/NAD(P)-binding domain"/>
    <property type="match status" value="1"/>
</dbReference>
<dbReference type="Gene3D" id="2.40.30.10">
    <property type="entry name" value="Translation factors"/>
    <property type="match status" value="1"/>
</dbReference>
<keyword evidence="2" id="KW-0285">Flavoprotein</keyword>
<dbReference type="RefSeq" id="WP_173960536.1">
    <property type="nucleotide sequence ID" value="NZ_CBCSCC010000009.1"/>
</dbReference>
<dbReference type="Pfam" id="PF03486">
    <property type="entry name" value="HI0933_like"/>
    <property type="match status" value="1"/>
</dbReference>
<proteinExistence type="predicted"/>
<dbReference type="NCBIfam" id="TIGR00275">
    <property type="entry name" value="aminoacetone oxidase family FAD-binding enzyme"/>
    <property type="match status" value="1"/>
</dbReference>
<evidence type="ECO:0000256" key="3">
    <source>
        <dbReference type="ARBA" id="ARBA00022827"/>
    </source>
</evidence>
<dbReference type="InterPro" id="IPR023166">
    <property type="entry name" value="BaiN-like_dom_sf"/>
</dbReference>
<dbReference type="KEGG" id="pard:DN92_06895"/>
<evidence type="ECO:0000259" key="5">
    <source>
        <dbReference type="Pfam" id="PF22780"/>
    </source>
</evidence>